<feature type="signal peptide" evidence="2">
    <location>
        <begin position="1"/>
        <end position="23"/>
    </location>
</feature>
<keyword evidence="4" id="KW-1185">Reference proteome</keyword>
<accession>A0ABW6A0L4</accession>
<reference evidence="4" key="1">
    <citation type="journal article" date="2019" name="Int. J. Syst. Evol. Microbiol.">
        <title>The Global Catalogue of Microorganisms (GCM) 10K type strain sequencing project: providing services to taxonomists for standard genome sequencing and annotation.</title>
        <authorList>
            <consortium name="The Broad Institute Genomics Platform"/>
            <consortium name="The Broad Institute Genome Sequencing Center for Infectious Disease"/>
            <person name="Wu L."/>
            <person name="Ma J."/>
        </authorList>
    </citation>
    <scope>NUCLEOTIDE SEQUENCE [LARGE SCALE GENOMIC DNA]</scope>
    <source>
        <strain evidence="4">KCTC 23299</strain>
    </source>
</reference>
<evidence type="ECO:0000256" key="1">
    <source>
        <dbReference type="SAM" id="Coils"/>
    </source>
</evidence>
<keyword evidence="1" id="KW-0175">Coiled coil</keyword>
<dbReference type="EMBL" id="JBHUOZ010000001">
    <property type="protein sequence ID" value="MFD2918829.1"/>
    <property type="molecule type" value="Genomic_DNA"/>
</dbReference>
<gene>
    <name evidence="3" type="ORF">ACFS6H_03840</name>
</gene>
<evidence type="ECO:0008006" key="5">
    <source>
        <dbReference type="Google" id="ProtNLM"/>
    </source>
</evidence>
<keyword evidence="2" id="KW-0732">Signal</keyword>
<dbReference type="Proteomes" id="UP001597511">
    <property type="component" value="Unassembled WGS sequence"/>
</dbReference>
<evidence type="ECO:0000313" key="3">
    <source>
        <dbReference type="EMBL" id="MFD2918829.1"/>
    </source>
</evidence>
<comment type="caution">
    <text evidence="3">The sequence shown here is derived from an EMBL/GenBank/DDBJ whole genome shotgun (WGS) entry which is preliminary data.</text>
</comment>
<sequence length="350" mass="39987">MMRKLFVTIAFAACMMSGAPLHAQNFDNAGDYMGYIGDANNKLASVYMAYLSATAHNKSARKIEKRRMEVVNGIYETRVKIQTMPHWKGDRSYRDSTVAYYRLLEKVFNEQYAKIVNMEEIAEQSYDAMEAYLLAKEKAMEKLDEANEVSQTAQAAFAAKNNVTLVTEETKLSKKHQVAGELLKHHNELYLIFFKPYKEEMYLLENMNSNKPGKVVAIEQNINAMGTAAEEGLVKLRSINAFNNDASLVQASREALQFYKEEASSAKIFTDFFVQLEAFQKAEKTFKAKPSGKLTKEEIDTFNKQAKEMNEASKKFNTLNEQLNKQRSAMLDAYNKAVGKYMEKYMPKHK</sequence>
<proteinExistence type="predicted"/>
<feature type="chain" id="PRO_5047188047" description="DUF3829 domain-containing protein" evidence="2">
    <location>
        <begin position="24"/>
        <end position="350"/>
    </location>
</feature>
<dbReference type="RefSeq" id="WP_386095398.1">
    <property type="nucleotide sequence ID" value="NZ_JBHUOZ010000001.1"/>
</dbReference>
<protein>
    <recommendedName>
        <fullName evidence="5">DUF3829 domain-containing protein</fullName>
    </recommendedName>
</protein>
<evidence type="ECO:0000313" key="4">
    <source>
        <dbReference type="Proteomes" id="UP001597511"/>
    </source>
</evidence>
<organism evidence="3 4">
    <name type="scientific">Terrimonas rubra</name>
    <dbReference type="NCBI Taxonomy" id="1035890"/>
    <lineage>
        <taxon>Bacteria</taxon>
        <taxon>Pseudomonadati</taxon>
        <taxon>Bacteroidota</taxon>
        <taxon>Chitinophagia</taxon>
        <taxon>Chitinophagales</taxon>
        <taxon>Chitinophagaceae</taxon>
        <taxon>Terrimonas</taxon>
    </lineage>
</organism>
<name>A0ABW6A0L4_9BACT</name>
<evidence type="ECO:0000256" key="2">
    <source>
        <dbReference type="SAM" id="SignalP"/>
    </source>
</evidence>
<feature type="coiled-coil region" evidence="1">
    <location>
        <begin position="302"/>
        <end position="329"/>
    </location>
</feature>
<feature type="coiled-coil region" evidence="1">
    <location>
        <begin position="129"/>
        <end position="156"/>
    </location>
</feature>